<reference evidence="1 2" key="1">
    <citation type="submission" date="2012-11" db="EMBL/GenBank/DDBJ databases">
        <title>Whole genome sequence of Acidocella aminolytica 101 = DSM 11237.</title>
        <authorList>
            <person name="Azuma Y."/>
            <person name="Higashiura N."/>
            <person name="Hirakawa H."/>
            <person name="Matsushita K."/>
        </authorList>
    </citation>
    <scope>NUCLEOTIDE SEQUENCE [LARGE SCALE GENOMIC DNA]</scope>
    <source>
        <strain evidence="2">101 / DSM 11237</strain>
    </source>
</reference>
<accession>A0A0D6PHL2</accession>
<evidence type="ECO:0000313" key="1">
    <source>
        <dbReference type="EMBL" id="GAN80324.1"/>
    </source>
</evidence>
<dbReference type="Proteomes" id="UP000032668">
    <property type="component" value="Unassembled WGS sequence"/>
</dbReference>
<protein>
    <submittedName>
        <fullName evidence="1">Uncharacterized protein</fullName>
    </submittedName>
</protein>
<gene>
    <name evidence="1" type="ORF">Aam_044_027</name>
</gene>
<name>A0A0D6PHL2_9PROT</name>
<dbReference type="EMBL" id="BANC01000043">
    <property type="protein sequence ID" value="GAN80324.1"/>
    <property type="molecule type" value="Genomic_DNA"/>
</dbReference>
<proteinExistence type="predicted"/>
<evidence type="ECO:0000313" key="2">
    <source>
        <dbReference type="Proteomes" id="UP000032668"/>
    </source>
</evidence>
<sequence length="128" mass="14087">MSMALMAMDTVRGAHIPPAIMANRMGMFPAASSSTRAVGMMTAIRRPHRRTMIGMMAINRHRRPTEAARLVQATRKMGDNIINLAPSITRVKGSVIKITIIPLTAIMMGGRITGTHNRPAPRERRQCV</sequence>
<keyword evidence="2" id="KW-1185">Reference proteome</keyword>
<organism evidence="1 2">
    <name type="scientific">Acidocella aminolytica 101 = DSM 11237</name>
    <dbReference type="NCBI Taxonomy" id="1120923"/>
    <lineage>
        <taxon>Bacteria</taxon>
        <taxon>Pseudomonadati</taxon>
        <taxon>Pseudomonadota</taxon>
        <taxon>Alphaproteobacteria</taxon>
        <taxon>Acetobacterales</taxon>
        <taxon>Acidocellaceae</taxon>
        <taxon>Acidocella</taxon>
    </lineage>
</organism>
<comment type="caution">
    <text evidence="1">The sequence shown here is derived from an EMBL/GenBank/DDBJ whole genome shotgun (WGS) entry which is preliminary data.</text>
</comment>
<dbReference type="AlphaFoldDB" id="A0A0D6PHL2"/>